<evidence type="ECO:0000256" key="6">
    <source>
        <dbReference type="ARBA" id="ARBA00035254"/>
    </source>
</evidence>
<dbReference type="InterPro" id="IPR022801">
    <property type="entry name" value="Ribosomal_uS4"/>
</dbReference>
<dbReference type="SUPFAM" id="SSF55174">
    <property type="entry name" value="Alpha-L RNA-binding motif"/>
    <property type="match status" value="1"/>
</dbReference>
<evidence type="ECO:0000256" key="3">
    <source>
        <dbReference type="ARBA" id="ARBA00022884"/>
    </source>
</evidence>
<sequence length="211" mass="24029">MARYTDSVCRLCRAEGIKLFLKGERCNTPKCAVTKRPFGPGMHGPTARIKPTEYRVRLREKQKARRFYGVGEKQFSNYYGDAAAHKGVTGEQLLRLLEMRLDNAVVRLGFAASRPQSRQMVKHGHFMVERNGVRRRVDIPSYQLKVGDAVFVAEKSKEYVKLVIASGTAARVPNWLTTDPDNLLGRVLSKPTREEIDSPIKEQLIVEYYSR</sequence>
<comment type="subunit">
    <text evidence="7">Part of the 30S ribosomal subunit. Contacts protein S5. The interaction surface between S4 and S5 is involved in control of translational fidelity.</text>
</comment>
<evidence type="ECO:0000259" key="10">
    <source>
        <dbReference type="SMART" id="SM01390"/>
    </source>
</evidence>
<dbReference type="HAMAP" id="MF_01306_B">
    <property type="entry name" value="Ribosomal_uS4_B"/>
    <property type="match status" value="1"/>
</dbReference>
<dbReference type="PANTHER" id="PTHR11831">
    <property type="entry name" value="30S 40S RIBOSOMAL PROTEIN"/>
    <property type="match status" value="1"/>
</dbReference>
<comment type="function">
    <text evidence="7">With S5 and S12 plays an important role in translational accuracy.</text>
</comment>
<dbReference type="GO" id="GO:0042274">
    <property type="term" value="P:ribosomal small subunit biogenesis"/>
    <property type="evidence" value="ECO:0007669"/>
    <property type="project" value="TreeGrafter"/>
</dbReference>
<proteinExistence type="inferred from homology"/>
<keyword evidence="3 7" id="KW-0694">RNA-binding</keyword>
<dbReference type="GO" id="GO:0006412">
    <property type="term" value="P:translation"/>
    <property type="evidence" value="ECO:0007669"/>
    <property type="project" value="UniProtKB-UniRule"/>
</dbReference>
<dbReference type="Gene3D" id="1.10.1050.10">
    <property type="entry name" value="Ribosomal Protein S4 Delta 41, Chain A, domain 1"/>
    <property type="match status" value="1"/>
</dbReference>
<evidence type="ECO:0000313" key="12">
    <source>
        <dbReference type="Proteomes" id="UP000703893"/>
    </source>
</evidence>
<feature type="domain" description="Small ribosomal subunit protein uS4 N-terminal" evidence="10">
    <location>
        <begin position="3"/>
        <end position="98"/>
    </location>
</feature>
<dbReference type="NCBIfam" id="TIGR01017">
    <property type="entry name" value="rpsD_bact"/>
    <property type="match status" value="1"/>
</dbReference>
<dbReference type="PROSITE" id="PS50889">
    <property type="entry name" value="S4"/>
    <property type="match status" value="1"/>
</dbReference>
<evidence type="ECO:0000256" key="2">
    <source>
        <dbReference type="ARBA" id="ARBA00022730"/>
    </source>
</evidence>
<dbReference type="InterPro" id="IPR036986">
    <property type="entry name" value="S4_RNA-bd_sf"/>
</dbReference>
<evidence type="ECO:0000256" key="5">
    <source>
        <dbReference type="ARBA" id="ARBA00023274"/>
    </source>
</evidence>
<evidence type="ECO:0000256" key="7">
    <source>
        <dbReference type="HAMAP-Rule" id="MF_01306"/>
    </source>
</evidence>
<keyword evidence="4 7" id="KW-0689">Ribosomal protein</keyword>
<keyword evidence="5 7" id="KW-0687">Ribonucleoprotein</keyword>
<dbReference type="GO" id="GO:0019843">
    <property type="term" value="F:rRNA binding"/>
    <property type="evidence" value="ECO:0007669"/>
    <property type="project" value="UniProtKB-UniRule"/>
</dbReference>
<organism evidence="11 12">
    <name type="scientific">Candidatus Tanganyikabacteria bacterium</name>
    <dbReference type="NCBI Taxonomy" id="2961651"/>
    <lineage>
        <taxon>Bacteria</taxon>
        <taxon>Bacillati</taxon>
        <taxon>Candidatus Sericytochromatia</taxon>
        <taxon>Candidatus Tanganyikabacteria</taxon>
    </lineage>
</organism>
<evidence type="ECO:0000259" key="9">
    <source>
        <dbReference type="SMART" id="SM00363"/>
    </source>
</evidence>
<dbReference type="PANTHER" id="PTHR11831:SF4">
    <property type="entry name" value="SMALL RIBOSOMAL SUBUNIT PROTEIN US4M"/>
    <property type="match status" value="1"/>
</dbReference>
<dbReference type="FunFam" id="3.10.290.10:FF:000001">
    <property type="entry name" value="30S ribosomal protein S4"/>
    <property type="match status" value="1"/>
</dbReference>
<comment type="similarity">
    <text evidence="1 7 8">Belongs to the universal ribosomal protein uS4 family.</text>
</comment>
<reference evidence="11 12" key="1">
    <citation type="submission" date="2019-03" db="EMBL/GenBank/DDBJ databases">
        <title>Lake Tanganyika Metagenome-Assembled Genomes (MAGs).</title>
        <authorList>
            <person name="Tran P."/>
        </authorList>
    </citation>
    <scope>NUCLEOTIDE SEQUENCE [LARGE SCALE GENOMIC DNA]</scope>
    <source>
        <strain evidence="11">K_DeepCast_65m_m2_236</strain>
    </source>
</reference>
<comment type="caution">
    <text evidence="11">The sequence shown here is derived from an EMBL/GenBank/DDBJ whole genome shotgun (WGS) entry which is preliminary data.</text>
</comment>
<gene>
    <name evidence="7 11" type="primary">rpsD</name>
    <name evidence="11" type="ORF">FJZ00_01640</name>
</gene>
<dbReference type="InterPro" id="IPR005709">
    <property type="entry name" value="Ribosomal_uS4_bac-type"/>
</dbReference>
<evidence type="ECO:0000256" key="1">
    <source>
        <dbReference type="ARBA" id="ARBA00007465"/>
    </source>
</evidence>
<dbReference type="GO" id="GO:0015935">
    <property type="term" value="C:small ribosomal subunit"/>
    <property type="evidence" value="ECO:0007669"/>
    <property type="project" value="InterPro"/>
</dbReference>
<dbReference type="NCBIfam" id="NF003717">
    <property type="entry name" value="PRK05327.1"/>
    <property type="match status" value="1"/>
</dbReference>
<evidence type="ECO:0000256" key="8">
    <source>
        <dbReference type="RuleBase" id="RU003699"/>
    </source>
</evidence>
<dbReference type="InterPro" id="IPR001912">
    <property type="entry name" value="Ribosomal_uS4_N"/>
</dbReference>
<dbReference type="GO" id="GO:0003735">
    <property type="term" value="F:structural constituent of ribosome"/>
    <property type="evidence" value="ECO:0007669"/>
    <property type="project" value="InterPro"/>
</dbReference>
<keyword evidence="2 7" id="KW-0699">rRNA-binding</keyword>
<dbReference type="Proteomes" id="UP000703893">
    <property type="component" value="Unassembled WGS sequence"/>
</dbReference>
<dbReference type="EMBL" id="VGJX01000057">
    <property type="protein sequence ID" value="MBM3273826.1"/>
    <property type="molecule type" value="Genomic_DNA"/>
</dbReference>
<feature type="domain" description="RNA-binding S4" evidence="9">
    <location>
        <begin position="99"/>
        <end position="168"/>
    </location>
</feature>
<evidence type="ECO:0000313" key="11">
    <source>
        <dbReference type="EMBL" id="MBM3273826.1"/>
    </source>
</evidence>
<protein>
    <recommendedName>
        <fullName evidence="6 7">Small ribosomal subunit protein uS4</fullName>
    </recommendedName>
</protein>
<evidence type="ECO:0000256" key="4">
    <source>
        <dbReference type="ARBA" id="ARBA00022980"/>
    </source>
</evidence>
<name>A0A937X563_9BACT</name>
<dbReference type="AlphaFoldDB" id="A0A937X563"/>
<comment type="function">
    <text evidence="7">One of the primary rRNA binding proteins, it binds directly to 16S rRNA where it nucleates assembly of the body of the 30S subunit.</text>
</comment>
<dbReference type="Gene3D" id="3.10.290.10">
    <property type="entry name" value="RNA-binding S4 domain"/>
    <property type="match status" value="1"/>
</dbReference>
<dbReference type="PROSITE" id="PS00632">
    <property type="entry name" value="RIBOSOMAL_S4"/>
    <property type="match status" value="1"/>
</dbReference>
<dbReference type="InterPro" id="IPR018079">
    <property type="entry name" value="Ribosomal_uS4_CS"/>
</dbReference>
<dbReference type="Pfam" id="PF01479">
    <property type="entry name" value="S4"/>
    <property type="match status" value="1"/>
</dbReference>
<dbReference type="InterPro" id="IPR002942">
    <property type="entry name" value="S4_RNA-bd"/>
</dbReference>
<dbReference type="Pfam" id="PF00163">
    <property type="entry name" value="Ribosomal_S4"/>
    <property type="match status" value="1"/>
</dbReference>
<accession>A0A937X563</accession>
<dbReference type="SMART" id="SM00363">
    <property type="entry name" value="S4"/>
    <property type="match status" value="1"/>
</dbReference>
<dbReference type="SMART" id="SM01390">
    <property type="entry name" value="Ribosomal_S4"/>
    <property type="match status" value="1"/>
</dbReference>
<dbReference type="CDD" id="cd00165">
    <property type="entry name" value="S4"/>
    <property type="match status" value="1"/>
</dbReference>